<evidence type="ECO:0000256" key="6">
    <source>
        <dbReference type="ARBA" id="ARBA00023136"/>
    </source>
</evidence>
<feature type="transmembrane region" description="Helical" evidence="7">
    <location>
        <begin position="186"/>
        <end position="203"/>
    </location>
</feature>
<feature type="transmembrane region" description="Helical" evidence="7">
    <location>
        <begin position="209"/>
        <end position="230"/>
    </location>
</feature>
<keyword evidence="3" id="KW-1003">Cell membrane</keyword>
<evidence type="ECO:0000313" key="9">
    <source>
        <dbReference type="EMBL" id="SVD94043.1"/>
    </source>
</evidence>
<evidence type="ECO:0000256" key="3">
    <source>
        <dbReference type="ARBA" id="ARBA00022475"/>
    </source>
</evidence>
<dbReference type="AlphaFoldDB" id="A0A382ZF50"/>
<evidence type="ECO:0000259" key="8">
    <source>
        <dbReference type="PROSITE" id="PS50928"/>
    </source>
</evidence>
<dbReference type="SUPFAM" id="SSF161098">
    <property type="entry name" value="MetI-like"/>
    <property type="match status" value="1"/>
</dbReference>
<dbReference type="GO" id="GO:0055085">
    <property type="term" value="P:transmembrane transport"/>
    <property type="evidence" value="ECO:0007669"/>
    <property type="project" value="InterPro"/>
</dbReference>
<keyword evidence="5 7" id="KW-1133">Transmembrane helix</keyword>
<evidence type="ECO:0000256" key="7">
    <source>
        <dbReference type="SAM" id="Phobius"/>
    </source>
</evidence>
<dbReference type="CDD" id="cd06261">
    <property type="entry name" value="TM_PBP2"/>
    <property type="match status" value="1"/>
</dbReference>
<organism evidence="9">
    <name type="scientific">marine metagenome</name>
    <dbReference type="NCBI Taxonomy" id="408172"/>
    <lineage>
        <taxon>unclassified sequences</taxon>
        <taxon>metagenomes</taxon>
        <taxon>ecological metagenomes</taxon>
    </lineage>
</organism>
<feature type="domain" description="ABC transmembrane type-1" evidence="8">
    <location>
        <begin position="80"/>
        <end position="241"/>
    </location>
</feature>
<gene>
    <name evidence="9" type="ORF">METZ01_LOCUS446897</name>
</gene>
<feature type="transmembrane region" description="Helical" evidence="7">
    <location>
        <begin position="25"/>
        <end position="46"/>
    </location>
</feature>
<dbReference type="Gene3D" id="1.10.3720.10">
    <property type="entry name" value="MetI-like"/>
    <property type="match status" value="1"/>
</dbReference>
<evidence type="ECO:0000256" key="5">
    <source>
        <dbReference type="ARBA" id="ARBA00022989"/>
    </source>
</evidence>
<dbReference type="InterPro" id="IPR035906">
    <property type="entry name" value="MetI-like_sf"/>
</dbReference>
<evidence type="ECO:0000256" key="2">
    <source>
        <dbReference type="ARBA" id="ARBA00022448"/>
    </source>
</evidence>
<protein>
    <recommendedName>
        <fullName evidence="8">ABC transmembrane type-1 domain-containing protein</fullName>
    </recommendedName>
</protein>
<feature type="non-terminal residue" evidence="9">
    <location>
        <position position="241"/>
    </location>
</feature>
<dbReference type="PANTHER" id="PTHR30151:SF25">
    <property type="entry name" value="TAURINE TRANSPORT SYSTEM PERMEASE PROTEIN TAUC"/>
    <property type="match status" value="1"/>
</dbReference>
<name>A0A382ZF50_9ZZZZ</name>
<dbReference type="InterPro" id="IPR000515">
    <property type="entry name" value="MetI-like"/>
</dbReference>
<evidence type="ECO:0000256" key="1">
    <source>
        <dbReference type="ARBA" id="ARBA00004651"/>
    </source>
</evidence>
<keyword evidence="4 7" id="KW-0812">Transmembrane</keyword>
<keyword evidence="6 7" id="KW-0472">Membrane</keyword>
<dbReference type="EMBL" id="UINC01183331">
    <property type="protein sequence ID" value="SVD94043.1"/>
    <property type="molecule type" value="Genomic_DNA"/>
</dbReference>
<sequence>MAAEISSNQAPPAAYAMLVMLLRRVFFSAVGLGILFALWWFGGWLLETNPATMSFADFGPFPTFDAVPYMVQSGTLLDASQASGYRLGIGLLLAIITGIPIGILMGRSKVFRKLSNTPFQFLRMVSPLSWEPIAVIAMPTWDQAIIFLISMAAVWPVAFATSAGLAKLDPAWFKVARNLGASWWNILKEIIFPAIAFDVLTGIRLALGVAWIVIVPAEFLGITSGLGYTIQDSRENLMYAD</sequence>
<accession>A0A382ZF50</accession>
<dbReference type="GO" id="GO:0005886">
    <property type="term" value="C:plasma membrane"/>
    <property type="evidence" value="ECO:0007669"/>
    <property type="project" value="UniProtKB-SubCell"/>
</dbReference>
<reference evidence="9" key="1">
    <citation type="submission" date="2018-05" db="EMBL/GenBank/DDBJ databases">
        <authorList>
            <person name="Lanie J.A."/>
            <person name="Ng W.-L."/>
            <person name="Kazmierczak K.M."/>
            <person name="Andrzejewski T.M."/>
            <person name="Davidsen T.M."/>
            <person name="Wayne K.J."/>
            <person name="Tettelin H."/>
            <person name="Glass J.I."/>
            <person name="Rusch D."/>
            <person name="Podicherti R."/>
            <person name="Tsui H.-C.T."/>
            <person name="Winkler M.E."/>
        </authorList>
    </citation>
    <scope>NUCLEOTIDE SEQUENCE</scope>
</reference>
<keyword evidence="2" id="KW-0813">Transport</keyword>
<dbReference type="Pfam" id="PF00528">
    <property type="entry name" value="BPD_transp_1"/>
    <property type="match status" value="1"/>
</dbReference>
<comment type="subcellular location">
    <subcellularLocation>
        <location evidence="1">Cell membrane</location>
        <topology evidence="1">Multi-pass membrane protein</topology>
    </subcellularLocation>
</comment>
<dbReference type="PROSITE" id="PS50928">
    <property type="entry name" value="ABC_TM1"/>
    <property type="match status" value="1"/>
</dbReference>
<evidence type="ECO:0000256" key="4">
    <source>
        <dbReference type="ARBA" id="ARBA00022692"/>
    </source>
</evidence>
<dbReference type="PANTHER" id="PTHR30151">
    <property type="entry name" value="ALKANE SULFONATE ABC TRANSPORTER-RELATED, MEMBRANE SUBUNIT"/>
    <property type="match status" value="1"/>
</dbReference>
<feature type="transmembrane region" description="Helical" evidence="7">
    <location>
        <begin position="85"/>
        <end position="106"/>
    </location>
</feature>
<feature type="transmembrane region" description="Helical" evidence="7">
    <location>
        <begin position="144"/>
        <end position="165"/>
    </location>
</feature>
<dbReference type="GO" id="GO:0010438">
    <property type="term" value="P:cellular response to sulfur starvation"/>
    <property type="evidence" value="ECO:0007669"/>
    <property type="project" value="TreeGrafter"/>
</dbReference>
<proteinExistence type="predicted"/>